<gene>
    <name evidence="1" type="ORF">CYFUS_000261</name>
</gene>
<dbReference type="AlphaFoldDB" id="A0A250ISY1"/>
<evidence type="ECO:0000313" key="1">
    <source>
        <dbReference type="EMBL" id="ATB34854.1"/>
    </source>
</evidence>
<dbReference type="EMBL" id="CP022098">
    <property type="protein sequence ID" value="ATB34854.1"/>
    <property type="molecule type" value="Genomic_DNA"/>
</dbReference>
<sequence length="133" mass="14089">MDVVPLDAAKPVRQSAIAAHLAFLGAVGDVSGSTRRISGELSRLKASRAGIAGRHAALFMPPLDYGVQQLQRIDAELAAAARLSNVASEVNDPDMQLAILRLNGPRLQSALLGVLLLDVWLDLDNGWPDADAE</sequence>
<organism evidence="1 2">
    <name type="scientific">Cystobacter fuscus</name>
    <dbReference type="NCBI Taxonomy" id="43"/>
    <lineage>
        <taxon>Bacteria</taxon>
        <taxon>Pseudomonadati</taxon>
        <taxon>Myxococcota</taxon>
        <taxon>Myxococcia</taxon>
        <taxon>Myxococcales</taxon>
        <taxon>Cystobacterineae</taxon>
        <taxon>Archangiaceae</taxon>
        <taxon>Cystobacter</taxon>
    </lineage>
</organism>
<reference evidence="1 2" key="1">
    <citation type="submission" date="2017-06" db="EMBL/GenBank/DDBJ databases">
        <title>Sequencing and comparative analysis of myxobacterial genomes.</title>
        <authorList>
            <person name="Rupp O."/>
            <person name="Goesmann A."/>
            <person name="Sogaard-Andersen L."/>
        </authorList>
    </citation>
    <scope>NUCLEOTIDE SEQUENCE [LARGE SCALE GENOMIC DNA]</scope>
    <source>
        <strain evidence="1 2">DSM 52655</strain>
    </source>
</reference>
<dbReference type="Proteomes" id="UP000217257">
    <property type="component" value="Chromosome"/>
</dbReference>
<name>A0A250ISY1_9BACT</name>
<evidence type="ECO:0000313" key="2">
    <source>
        <dbReference type="Proteomes" id="UP000217257"/>
    </source>
</evidence>
<accession>A0A250ISY1</accession>
<proteinExistence type="predicted"/>
<protein>
    <submittedName>
        <fullName evidence="1">Uncharacterized protein</fullName>
    </submittedName>
</protein>
<dbReference type="KEGG" id="cfus:CYFUS_000261"/>